<accession>A0A0H5RCY9</accession>
<name>A0A0H5RCY9_9EUKA</name>
<organism evidence="1">
    <name type="scientific">Spongospora subterranea</name>
    <dbReference type="NCBI Taxonomy" id="70186"/>
    <lineage>
        <taxon>Eukaryota</taxon>
        <taxon>Sar</taxon>
        <taxon>Rhizaria</taxon>
        <taxon>Endomyxa</taxon>
        <taxon>Phytomyxea</taxon>
        <taxon>Plasmodiophorida</taxon>
        <taxon>Plasmodiophoridae</taxon>
        <taxon>Spongospora</taxon>
    </lineage>
</organism>
<protein>
    <submittedName>
        <fullName evidence="1">Uncharacterized protein</fullName>
    </submittedName>
</protein>
<dbReference type="EMBL" id="HACM01005942">
    <property type="protein sequence ID" value="CRZ06384.1"/>
    <property type="molecule type" value="Transcribed_RNA"/>
</dbReference>
<dbReference type="AlphaFoldDB" id="A0A0H5RCY9"/>
<proteinExistence type="predicted"/>
<sequence length="111" mass="12669">YVDTYVTGSTAARSNRVGRDCSAAKGWKICKERPETIMMEPAYVSSCFDEKARHYVRAVCSNIFTGLQTKGYDTTRHGHILLMMGETLTFLMNHINDFIRLKRLPQVCTSR</sequence>
<evidence type="ECO:0000313" key="1">
    <source>
        <dbReference type="EMBL" id="CRZ06384.1"/>
    </source>
</evidence>
<reference evidence="1" key="1">
    <citation type="submission" date="2015-04" db="EMBL/GenBank/DDBJ databases">
        <title>The genome sequence of the plant pathogenic Rhizarian Plasmodiophora brassicae reveals insights in its biotrophic life cycle and the origin of chitin synthesis.</title>
        <authorList>
            <person name="Schwelm A."/>
            <person name="Fogelqvist J."/>
            <person name="Knaust A."/>
            <person name="Julke S."/>
            <person name="Lilja T."/>
            <person name="Dhandapani V."/>
            <person name="Bonilla-Rosso G."/>
            <person name="Karlsson M."/>
            <person name="Shevchenko A."/>
            <person name="Choi S.R."/>
            <person name="Kim H.G."/>
            <person name="Park J.Y."/>
            <person name="Lim Y.P."/>
            <person name="Ludwig-Muller J."/>
            <person name="Dixelius C."/>
        </authorList>
    </citation>
    <scope>NUCLEOTIDE SEQUENCE</scope>
    <source>
        <tissue evidence="1">Potato root galls</tissue>
    </source>
</reference>
<feature type="non-terminal residue" evidence="1">
    <location>
        <position position="1"/>
    </location>
</feature>